<feature type="active site" evidence="10">
    <location>
        <position position="244"/>
    </location>
</feature>
<keyword evidence="8 10" id="KW-0233">DNA recombination</keyword>
<dbReference type="InterPro" id="IPR011010">
    <property type="entry name" value="DNA_brk_join_enz"/>
</dbReference>
<organism evidence="13 14">
    <name type="scientific">Phaeocystidibacter marisrubri</name>
    <dbReference type="NCBI Taxonomy" id="1577780"/>
    <lineage>
        <taxon>Bacteria</taxon>
        <taxon>Pseudomonadati</taxon>
        <taxon>Bacteroidota</taxon>
        <taxon>Flavobacteriia</taxon>
        <taxon>Flavobacteriales</taxon>
        <taxon>Phaeocystidibacteraceae</taxon>
        <taxon>Phaeocystidibacter</taxon>
    </lineage>
</organism>
<dbReference type="InterPro" id="IPR002104">
    <property type="entry name" value="Integrase_catalytic"/>
</dbReference>
<keyword evidence="3 10" id="KW-0963">Cytoplasm</keyword>
<dbReference type="PANTHER" id="PTHR30349">
    <property type="entry name" value="PHAGE INTEGRASE-RELATED"/>
    <property type="match status" value="1"/>
</dbReference>
<feature type="active site" description="O-(3'-phospho-DNA)-tyrosine intermediate" evidence="10">
    <location>
        <position position="276"/>
    </location>
</feature>
<evidence type="ECO:0000256" key="7">
    <source>
        <dbReference type="ARBA" id="ARBA00023125"/>
    </source>
</evidence>
<dbReference type="HAMAP" id="MF_01808">
    <property type="entry name" value="Recomb_XerC_XerD"/>
    <property type="match status" value="1"/>
</dbReference>
<dbReference type="PROSITE" id="PS51898">
    <property type="entry name" value="TYR_RECOMBINASE"/>
    <property type="match status" value="1"/>
</dbReference>
<feature type="active site" evidence="10">
    <location>
        <position position="145"/>
    </location>
</feature>
<dbReference type="NCBIfam" id="TIGR02225">
    <property type="entry name" value="recomb_XerD"/>
    <property type="match status" value="1"/>
</dbReference>
<dbReference type="GO" id="GO:0006313">
    <property type="term" value="P:DNA transposition"/>
    <property type="evidence" value="ECO:0007669"/>
    <property type="project" value="UniProtKB-UniRule"/>
</dbReference>
<evidence type="ECO:0000313" key="14">
    <source>
        <dbReference type="Proteomes" id="UP000484164"/>
    </source>
</evidence>
<dbReference type="PANTHER" id="PTHR30349:SF81">
    <property type="entry name" value="TYROSINE RECOMBINASE XERC"/>
    <property type="match status" value="1"/>
</dbReference>
<evidence type="ECO:0000256" key="4">
    <source>
        <dbReference type="ARBA" id="ARBA00022618"/>
    </source>
</evidence>
<accession>A0A6L3ZJ16</accession>
<dbReference type="InterPro" id="IPR011932">
    <property type="entry name" value="Recomb_XerD"/>
</dbReference>
<proteinExistence type="inferred from homology"/>
<dbReference type="InterPro" id="IPR050090">
    <property type="entry name" value="Tyrosine_recombinase_XerCD"/>
</dbReference>
<sequence>MTWERAEKDFFRYLKLERGLSANTLDAYSKDIAKLSKWAIEGGISVSSIQLEQLREFLKTLKNLSPRSQARLITSVKAFFRFLLYDESITSDPTELLEAPRIGQKLPDYLSHGEVLQMIHAIDRSTDEGERNRAILEVLYASGLRVSELIQLRLTDIHADRGFLRIIGKGDKERLVPIHAIALKALKLYIHQIRNHVDIQKGEEDIVFLSKRGKRMARSTVFTMIKNTAEKAGIRKSIGPHTFRHSFATALVNNGADLRVVQQLLGHESITTTEIYTHLNDTQLREAMDLHPWSDKA</sequence>
<dbReference type="RefSeq" id="WP_151692006.1">
    <property type="nucleotide sequence ID" value="NZ_BMGX01000002.1"/>
</dbReference>
<evidence type="ECO:0000259" key="12">
    <source>
        <dbReference type="PROSITE" id="PS51900"/>
    </source>
</evidence>
<evidence type="ECO:0000256" key="3">
    <source>
        <dbReference type="ARBA" id="ARBA00022490"/>
    </source>
</evidence>
<keyword evidence="6 10" id="KW-0229">DNA integration</keyword>
<dbReference type="CDD" id="cd00798">
    <property type="entry name" value="INT_XerDC_C"/>
    <property type="match status" value="1"/>
</dbReference>
<evidence type="ECO:0000256" key="10">
    <source>
        <dbReference type="HAMAP-Rule" id="MF_01808"/>
    </source>
</evidence>
<dbReference type="InterPro" id="IPR023009">
    <property type="entry name" value="Tyrosine_recombinase_XerC/XerD"/>
</dbReference>
<dbReference type="InterPro" id="IPR010998">
    <property type="entry name" value="Integrase_recombinase_N"/>
</dbReference>
<dbReference type="PROSITE" id="PS51900">
    <property type="entry name" value="CB"/>
    <property type="match status" value="1"/>
</dbReference>
<evidence type="ECO:0000256" key="1">
    <source>
        <dbReference type="ARBA" id="ARBA00004496"/>
    </source>
</evidence>
<comment type="caution">
    <text evidence="13">The sequence shown here is derived from an EMBL/GenBank/DDBJ whole genome shotgun (WGS) entry which is preliminary data.</text>
</comment>
<dbReference type="NCBIfam" id="NF040815">
    <property type="entry name" value="recomb_XerA_Arch"/>
    <property type="match status" value="1"/>
</dbReference>
<keyword evidence="5 10" id="KW-0159">Chromosome partition</keyword>
<dbReference type="GO" id="GO:0003677">
    <property type="term" value="F:DNA binding"/>
    <property type="evidence" value="ECO:0007669"/>
    <property type="project" value="UniProtKB-UniRule"/>
</dbReference>
<dbReference type="Gene3D" id="1.10.150.130">
    <property type="match status" value="1"/>
</dbReference>
<feature type="domain" description="Core-binding (CB)" evidence="12">
    <location>
        <begin position="1"/>
        <end position="84"/>
    </location>
</feature>
<evidence type="ECO:0000256" key="9">
    <source>
        <dbReference type="ARBA" id="ARBA00023306"/>
    </source>
</evidence>
<dbReference type="InterPro" id="IPR004107">
    <property type="entry name" value="Integrase_SAM-like_N"/>
</dbReference>
<reference evidence="13 14" key="1">
    <citation type="submission" date="2019-10" db="EMBL/GenBank/DDBJ databases">
        <title>Genome sequence of Phaeocystidibacter marisrubri JCM30614 (type strain).</title>
        <authorList>
            <person name="Bowman J.P."/>
        </authorList>
    </citation>
    <scope>NUCLEOTIDE SEQUENCE [LARGE SCALE GENOMIC DNA]</scope>
    <source>
        <strain evidence="13 14">JCM 30614</strain>
    </source>
</reference>
<dbReference type="Proteomes" id="UP000484164">
    <property type="component" value="Unassembled WGS sequence"/>
</dbReference>
<dbReference type="GO" id="GO:0051301">
    <property type="term" value="P:cell division"/>
    <property type="evidence" value="ECO:0007669"/>
    <property type="project" value="UniProtKB-KW"/>
</dbReference>
<dbReference type="GO" id="GO:0007059">
    <property type="term" value="P:chromosome segregation"/>
    <property type="evidence" value="ECO:0007669"/>
    <property type="project" value="UniProtKB-UniRule"/>
</dbReference>
<dbReference type="OrthoDB" id="9801717at2"/>
<dbReference type="Gene3D" id="1.10.443.10">
    <property type="entry name" value="Intergrase catalytic core"/>
    <property type="match status" value="1"/>
</dbReference>
<feature type="domain" description="Tyr recombinase" evidence="11">
    <location>
        <begin position="105"/>
        <end position="289"/>
    </location>
</feature>
<comment type="similarity">
    <text evidence="2">Belongs to the 'phage' integrase family. XerD subfamily.</text>
</comment>
<keyword evidence="7 10" id="KW-0238">DNA-binding</keyword>
<dbReference type="EMBL" id="WBVQ01000001">
    <property type="protein sequence ID" value="KAB2817435.1"/>
    <property type="molecule type" value="Genomic_DNA"/>
</dbReference>
<evidence type="ECO:0000256" key="6">
    <source>
        <dbReference type="ARBA" id="ARBA00022908"/>
    </source>
</evidence>
<feature type="active site" evidence="10">
    <location>
        <position position="169"/>
    </location>
</feature>
<dbReference type="InterPro" id="IPR044068">
    <property type="entry name" value="CB"/>
</dbReference>
<evidence type="ECO:0000256" key="2">
    <source>
        <dbReference type="ARBA" id="ARBA00010450"/>
    </source>
</evidence>
<dbReference type="NCBIfam" id="NF001399">
    <property type="entry name" value="PRK00283.1"/>
    <property type="match status" value="1"/>
</dbReference>
<name>A0A6L3ZJ16_9FLAO</name>
<feature type="active site" evidence="10">
    <location>
        <position position="267"/>
    </location>
</feature>
<dbReference type="InterPro" id="IPR013762">
    <property type="entry name" value="Integrase-like_cat_sf"/>
</dbReference>
<comment type="subunit">
    <text evidence="10">Forms a cyclic heterotetrameric complex composed of two molecules of XerC and two molecules of XerD.</text>
</comment>
<dbReference type="GO" id="GO:0005737">
    <property type="term" value="C:cytoplasm"/>
    <property type="evidence" value="ECO:0007669"/>
    <property type="project" value="UniProtKB-SubCell"/>
</dbReference>
<dbReference type="SUPFAM" id="SSF56349">
    <property type="entry name" value="DNA breaking-rejoining enzymes"/>
    <property type="match status" value="1"/>
</dbReference>
<comment type="function">
    <text evidence="10">Site-specific tyrosine recombinase, which acts by catalyzing the cutting and rejoining of the recombining DNA molecules. The XerC-XerD complex is essential to convert dimers of the bacterial chromosome into monomers to permit their segregation at cell division. It also contributes to the segregational stability of plasmids.</text>
</comment>
<evidence type="ECO:0000256" key="8">
    <source>
        <dbReference type="ARBA" id="ARBA00023172"/>
    </source>
</evidence>
<comment type="subcellular location">
    <subcellularLocation>
        <location evidence="1 10">Cytoplasm</location>
    </subcellularLocation>
</comment>
<dbReference type="Pfam" id="PF02899">
    <property type="entry name" value="Phage_int_SAM_1"/>
    <property type="match status" value="1"/>
</dbReference>
<protein>
    <recommendedName>
        <fullName evidence="10">Tyrosine recombinase XerC</fullName>
    </recommendedName>
</protein>
<feature type="active site" evidence="10">
    <location>
        <position position="241"/>
    </location>
</feature>
<evidence type="ECO:0000313" key="13">
    <source>
        <dbReference type="EMBL" id="KAB2817435.1"/>
    </source>
</evidence>
<gene>
    <name evidence="13" type="primary">xerD</name>
    <name evidence="10" type="synonym">xerC</name>
    <name evidence="13" type="ORF">F8C82_03295</name>
</gene>
<keyword evidence="9 10" id="KW-0131">Cell cycle</keyword>
<keyword evidence="4 10" id="KW-0132">Cell division</keyword>
<dbReference type="GO" id="GO:0009037">
    <property type="term" value="F:tyrosine-based site-specific recombinase activity"/>
    <property type="evidence" value="ECO:0007669"/>
    <property type="project" value="UniProtKB-UniRule"/>
</dbReference>
<comment type="similarity">
    <text evidence="10">Belongs to the 'phage' integrase family. XerC subfamily.</text>
</comment>
<dbReference type="Pfam" id="PF00589">
    <property type="entry name" value="Phage_integrase"/>
    <property type="match status" value="1"/>
</dbReference>
<evidence type="ECO:0000256" key="5">
    <source>
        <dbReference type="ARBA" id="ARBA00022829"/>
    </source>
</evidence>
<dbReference type="AlphaFoldDB" id="A0A6L3ZJ16"/>
<evidence type="ECO:0000259" key="11">
    <source>
        <dbReference type="PROSITE" id="PS51898"/>
    </source>
</evidence>
<keyword evidence="14" id="KW-1185">Reference proteome</keyword>